<sequence>MEATIYALSAEDLAFGGEQSSGFFDGHDGARLRYAFFSPERERPRGTVVILQGRNECIEKYLETIRELTEAGFMVATFDLRGQALSGRLSRNPRAGHVLRFADYVADTERFLTMFVEPVAPQPVHILAHSLGCLIALSLAPRLEGRISRMVLSAPLVGLTGLPVPPAVAFSIASLFSLAGLGERPLGRERDAMLFDGNPLTSCPTRFGHFSTLRGTHRDLGIGPPTARWLNEIRKAMRRVMQPDYLTRITVPTLILAPMRDGVVPYGEMERLARHFRAARLVPIPGARHELLMEKDRYRAQALAAILAFFPETATEAVTG</sequence>
<dbReference type="GO" id="GO:0016787">
    <property type="term" value="F:hydrolase activity"/>
    <property type="evidence" value="ECO:0007669"/>
    <property type="project" value="UniProtKB-KW"/>
</dbReference>
<organism evidence="2 3">
    <name type="scientific">Ectorhizobium quercum</name>
    <dbReference type="NCBI Taxonomy" id="2965071"/>
    <lineage>
        <taxon>Bacteria</taxon>
        <taxon>Pseudomonadati</taxon>
        <taxon>Pseudomonadota</taxon>
        <taxon>Alphaproteobacteria</taxon>
        <taxon>Hyphomicrobiales</taxon>
        <taxon>Rhizobiaceae</taxon>
        <taxon>Ectorhizobium</taxon>
    </lineage>
</organism>
<dbReference type="InterPro" id="IPR029058">
    <property type="entry name" value="AB_hydrolase_fold"/>
</dbReference>
<feature type="domain" description="Serine aminopeptidase S33" evidence="1">
    <location>
        <begin position="43"/>
        <end position="296"/>
    </location>
</feature>
<dbReference type="Proteomes" id="UP001208771">
    <property type="component" value="Unassembled WGS sequence"/>
</dbReference>
<name>A0AAE3MYJ2_9HYPH</name>
<evidence type="ECO:0000313" key="3">
    <source>
        <dbReference type="Proteomes" id="UP001208771"/>
    </source>
</evidence>
<keyword evidence="2" id="KW-0378">Hydrolase</keyword>
<accession>A0AAE3MYJ2</accession>
<dbReference type="InterPro" id="IPR022742">
    <property type="entry name" value="Hydrolase_4"/>
</dbReference>
<reference evidence="2" key="1">
    <citation type="submission" date="2022-07" db="EMBL/GenBank/DDBJ databases">
        <title>Ectorhizobium quercum gen.nov., sp. nov.</title>
        <authorList>
            <person name="Ma T."/>
            <person name="Li Y."/>
        </authorList>
    </citation>
    <scope>NUCLEOTIDE SEQUENCE</scope>
    <source>
        <strain evidence="2">BDR2-2</strain>
    </source>
</reference>
<dbReference type="Pfam" id="PF12146">
    <property type="entry name" value="Hydrolase_4"/>
    <property type="match status" value="1"/>
</dbReference>
<dbReference type="RefSeq" id="WP_306410612.1">
    <property type="nucleotide sequence ID" value="NZ_JANFPI010000002.1"/>
</dbReference>
<dbReference type="SUPFAM" id="SSF53474">
    <property type="entry name" value="alpha/beta-Hydrolases"/>
    <property type="match status" value="1"/>
</dbReference>
<dbReference type="PANTHER" id="PTHR11614">
    <property type="entry name" value="PHOSPHOLIPASE-RELATED"/>
    <property type="match status" value="1"/>
</dbReference>
<evidence type="ECO:0000313" key="2">
    <source>
        <dbReference type="EMBL" id="MCX8996836.1"/>
    </source>
</evidence>
<protein>
    <submittedName>
        <fullName evidence="2">Alpha/beta hydrolase</fullName>
    </submittedName>
</protein>
<proteinExistence type="predicted"/>
<comment type="caution">
    <text evidence="2">The sequence shown here is derived from an EMBL/GenBank/DDBJ whole genome shotgun (WGS) entry which is preliminary data.</text>
</comment>
<dbReference type="EMBL" id="JANFPI010000002">
    <property type="protein sequence ID" value="MCX8996836.1"/>
    <property type="molecule type" value="Genomic_DNA"/>
</dbReference>
<gene>
    <name evidence="2" type="ORF">NOF55_06930</name>
</gene>
<evidence type="ECO:0000259" key="1">
    <source>
        <dbReference type="Pfam" id="PF12146"/>
    </source>
</evidence>
<dbReference type="InterPro" id="IPR051044">
    <property type="entry name" value="MAG_DAG_Lipase"/>
</dbReference>
<dbReference type="Gene3D" id="3.40.50.1820">
    <property type="entry name" value="alpha/beta hydrolase"/>
    <property type="match status" value="1"/>
</dbReference>
<dbReference type="AlphaFoldDB" id="A0AAE3MYJ2"/>
<keyword evidence="3" id="KW-1185">Reference proteome</keyword>